<comment type="function">
    <text evidence="12">Required for the insertion and/or proper folding and/or complex formation of integral membrane proteins into the membrane. Involved in integration of membrane proteins that insert both dependently and independently of the Sec translocase complex, as well as at least some lipoproteins.</text>
</comment>
<protein>
    <recommendedName>
        <fullName evidence="12">Membrane protein insertase YidC</fullName>
    </recommendedName>
    <alternativeName>
        <fullName evidence="12">Foldase YidC</fullName>
    </alternativeName>
    <alternativeName>
        <fullName evidence="12">Membrane integrase YidC</fullName>
    </alternativeName>
    <alternativeName>
        <fullName evidence="12">Membrane protein YidC</fullName>
    </alternativeName>
</protein>
<keyword evidence="2 12" id="KW-0813">Transport</keyword>
<evidence type="ECO:0000313" key="15">
    <source>
        <dbReference type="Proteomes" id="UP001225034"/>
    </source>
</evidence>
<evidence type="ECO:0000256" key="2">
    <source>
        <dbReference type="ARBA" id="ARBA00022448"/>
    </source>
</evidence>
<evidence type="ECO:0000256" key="3">
    <source>
        <dbReference type="ARBA" id="ARBA00022475"/>
    </source>
</evidence>
<dbReference type="CDD" id="cd20070">
    <property type="entry name" value="5TM_YidC_Alb3"/>
    <property type="match status" value="1"/>
</dbReference>
<keyword evidence="8 12" id="KW-0472">Membrane</keyword>
<evidence type="ECO:0000256" key="10">
    <source>
        <dbReference type="ARBA" id="ARBA00023186"/>
    </source>
</evidence>
<organism evidence="14 15">
    <name type="scientific">Alkalicoccobacillus murimartini</name>
    <dbReference type="NCBI Taxonomy" id="171685"/>
    <lineage>
        <taxon>Bacteria</taxon>
        <taxon>Bacillati</taxon>
        <taxon>Bacillota</taxon>
        <taxon>Bacilli</taxon>
        <taxon>Bacillales</taxon>
        <taxon>Bacillaceae</taxon>
        <taxon>Alkalicoccobacillus</taxon>
    </lineage>
</organism>
<dbReference type="NCBIfam" id="TIGR03592">
    <property type="entry name" value="yidC_oxa1_cterm"/>
    <property type="match status" value="1"/>
</dbReference>
<keyword evidence="3 12" id="KW-1003">Cell membrane</keyword>
<evidence type="ECO:0000256" key="4">
    <source>
        <dbReference type="ARBA" id="ARBA00022692"/>
    </source>
</evidence>
<keyword evidence="4 12" id="KW-0812">Transmembrane</keyword>
<gene>
    <name evidence="12" type="primary">yidC</name>
    <name evidence="14" type="ORF">J2S05_001894</name>
</gene>
<dbReference type="PROSITE" id="PS51257">
    <property type="entry name" value="PROKAR_LIPOPROTEIN"/>
    <property type="match status" value="1"/>
</dbReference>
<dbReference type="EMBL" id="JAUSUA010000002">
    <property type="protein sequence ID" value="MDQ0207095.1"/>
    <property type="molecule type" value="Genomic_DNA"/>
</dbReference>
<keyword evidence="11 12" id="KW-0449">Lipoprotein</keyword>
<feature type="domain" description="Membrane insertase YidC/Oxa/ALB C-terminal" evidence="13">
    <location>
        <begin position="60"/>
        <end position="248"/>
    </location>
</feature>
<feature type="transmembrane region" description="Helical" evidence="12">
    <location>
        <begin position="62"/>
        <end position="80"/>
    </location>
</feature>
<comment type="similarity">
    <text evidence="12">Belongs to the OXA1/ALB3/YidC family. Type 2 subfamily.</text>
</comment>
<comment type="subcellular location">
    <subcellularLocation>
        <location evidence="1 12">Cell membrane</location>
        <topology evidence="1 12">Multi-pass membrane protein</topology>
    </subcellularLocation>
</comment>
<dbReference type="PANTHER" id="PTHR12428">
    <property type="entry name" value="OXA1"/>
    <property type="match status" value="1"/>
</dbReference>
<evidence type="ECO:0000256" key="1">
    <source>
        <dbReference type="ARBA" id="ARBA00004651"/>
    </source>
</evidence>
<comment type="caution">
    <text evidence="14">The sequence shown here is derived from an EMBL/GenBank/DDBJ whole genome shotgun (WGS) entry which is preliminary data.</text>
</comment>
<dbReference type="InterPro" id="IPR023060">
    <property type="entry name" value="YidC/YidC1/YidC2_Firmicutes"/>
</dbReference>
<dbReference type="InterPro" id="IPR047196">
    <property type="entry name" value="YidC_ALB_C"/>
</dbReference>
<sequence length="261" mass="29915">MKKSHLIMLTMALLMLVLSACSPMEQAPITAETEGFWSHFFVYPMSWLITTVAVFFNDNYGLSIIITTILIRCVLLPLVLKQQKSTRKMQLLRPEMQEIQERMKKKKGDPKAQQEVQKEMMGLYQKHGVNPLAGCLPILVQFPIIMAFYFAIIRTEEIRAHEFLWFNLGQPDYVLPIVAAITTFVQLKMSMSQMPQMTPPVEGMPNPMNILVWIMPVMIIVAGVTLPSALSLYWVIGNIFMIIQTYFVVIRPNLTMAELEK</sequence>
<reference evidence="14 15" key="1">
    <citation type="submission" date="2023-07" db="EMBL/GenBank/DDBJ databases">
        <title>Genomic Encyclopedia of Type Strains, Phase IV (KMG-IV): sequencing the most valuable type-strain genomes for metagenomic binning, comparative biology and taxonomic classification.</title>
        <authorList>
            <person name="Goeker M."/>
        </authorList>
    </citation>
    <scope>NUCLEOTIDE SEQUENCE [LARGE SCALE GENOMIC DNA]</scope>
    <source>
        <strain evidence="14 15">DSM 19154</strain>
    </source>
</reference>
<feature type="transmembrane region" description="Helical" evidence="12">
    <location>
        <begin position="232"/>
        <end position="250"/>
    </location>
</feature>
<evidence type="ECO:0000256" key="5">
    <source>
        <dbReference type="ARBA" id="ARBA00022729"/>
    </source>
</evidence>
<keyword evidence="6 12" id="KW-0653">Protein transport</keyword>
<evidence type="ECO:0000256" key="6">
    <source>
        <dbReference type="ARBA" id="ARBA00022927"/>
    </source>
</evidence>
<keyword evidence="5 12" id="KW-0732">Signal</keyword>
<feature type="transmembrane region" description="Helical" evidence="12">
    <location>
        <begin position="173"/>
        <end position="189"/>
    </location>
</feature>
<feature type="transmembrane region" description="Helical" evidence="12">
    <location>
        <begin position="6"/>
        <end position="24"/>
    </location>
</feature>
<dbReference type="InterPro" id="IPR028055">
    <property type="entry name" value="YidC/Oxa/ALB_C"/>
</dbReference>
<evidence type="ECO:0000256" key="7">
    <source>
        <dbReference type="ARBA" id="ARBA00022989"/>
    </source>
</evidence>
<keyword evidence="10 12" id="KW-0143">Chaperone</keyword>
<feature type="transmembrane region" description="Helical" evidence="12">
    <location>
        <begin position="210"/>
        <end position="226"/>
    </location>
</feature>
<proteinExistence type="inferred from homology"/>
<accession>A0ABT9YGY1</accession>
<evidence type="ECO:0000256" key="12">
    <source>
        <dbReference type="HAMAP-Rule" id="MF_01811"/>
    </source>
</evidence>
<comment type="caution">
    <text evidence="12">Lacks conserved residue(s) required for the propagation of feature annotation.</text>
</comment>
<dbReference type="PRINTS" id="PR00701">
    <property type="entry name" value="60KDINNERMP"/>
</dbReference>
<evidence type="ECO:0000256" key="8">
    <source>
        <dbReference type="ARBA" id="ARBA00023136"/>
    </source>
</evidence>
<feature type="transmembrane region" description="Helical" evidence="12">
    <location>
        <begin position="36"/>
        <end position="56"/>
    </location>
</feature>
<keyword evidence="7 12" id="KW-1133">Transmembrane helix</keyword>
<evidence type="ECO:0000256" key="9">
    <source>
        <dbReference type="ARBA" id="ARBA00023139"/>
    </source>
</evidence>
<dbReference type="RefSeq" id="WP_306982101.1">
    <property type="nucleotide sequence ID" value="NZ_JAUSUA010000002.1"/>
</dbReference>
<keyword evidence="9" id="KW-0564">Palmitate</keyword>
<name>A0ABT9YGY1_9BACI</name>
<keyword evidence="15" id="KW-1185">Reference proteome</keyword>
<evidence type="ECO:0000313" key="14">
    <source>
        <dbReference type="EMBL" id="MDQ0207095.1"/>
    </source>
</evidence>
<dbReference type="Proteomes" id="UP001225034">
    <property type="component" value="Unassembled WGS sequence"/>
</dbReference>
<dbReference type="Pfam" id="PF02096">
    <property type="entry name" value="60KD_IMP"/>
    <property type="match status" value="1"/>
</dbReference>
<dbReference type="HAMAP" id="MF_01811">
    <property type="entry name" value="YidC_type2"/>
    <property type="match status" value="1"/>
</dbReference>
<evidence type="ECO:0000259" key="13">
    <source>
        <dbReference type="Pfam" id="PF02096"/>
    </source>
</evidence>
<dbReference type="PANTHER" id="PTHR12428:SF65">
    <property type="entry name" value="CYTOCHROME C OXIDASE ASSEMBLY PROTEIN COX18, MITOCHONDRIAL"/>
    <property type="match status" value="1"/>
</dbReference>
<feature type="transmembrane region" description="Helical" evidence="12">
    <location>
        <begin position="128"/>
        <end position="153"/>
    </location>
</feature>
<dbReference type="InterPro" id="IPR001708">
    <property type="entry name" value="YidC/ALB3/OXA1/COX18"/>
</dbReference>
<evidence type="ECO:0000256" key="11">
    <source>
        <dbReference type="ARBA" id="ARBA00023288"/>
    </source>
</evidence>